<organism evidence="5 6">
    <name type="scientific">Phrynosoma platyrhinos</name>
    <name type="common">Desert horned lizard</name>
    <dbReference type="NCBI Taxonomy" id="52577"/>
    <lineage>
        <taxon>Eukaryota</taxon>
        <taxon>Metazoa</taxon>
        <taxon>Chordata</taxon>
        <taxon>Craniata</taxon>
        <taxon>Vertebrata</taxon>
        <taxon>Euteleostomi</taxon>
        <taxon>Lepidosauria</taxon>
        <taxon>Squamata</taxon>
        <taxon>Bifurcata</taxon>
        <taxon>Unidentata</taxon>
        <taxon>Episquamata</taxon>
        <taxon>Toxicofera</taxon>
        <taxon>Iguania</taxon>
        <taxon>Phrynosomatidae</taxon>
        <taxon>Phrynosomatinae</taxon>
        <taxon>Phrynosoma</taxon>
    </lineage>
</organism>
<keyword evidence="3" id="KW-0472">Membrane</keyword>
<dbReference type="Proteomes" id="UP000826234">
    <property type="component" value="Unassembled WGS sequence"/>
</dbReference>
<evidence type="ECO:0000256" key="1">
    <source>
        <dbReference type="ARBA" id="ARBA00001968"/>
    </source>
</evidence>
<evidence type="ECO:0000313" key="5">
    <source>
        <dbReference type="EMBL" id="KAH0617850.1"/>
    </source>
</evidence>
<dbReference type="InterPro" id="IPR027806">
    <property type="entry name" value="HARBI1_dom"/>
</dbReference>
<keyword evidence="3" id="KW-1133">Transmembrane helix</keyword>
<comment type="caution">
    <text evidence="5">The sequence shown here is derived from an EMBL/GenBank/DDBJ whole genome shotgun (WGS) entry which is preliminary data.</text>
</comment>
<gene>
    <name evidence="5" type="ORF">JD844_016497</name>
</gene>
<evidence type="ECO:0000313" key="6">
    <source>
        <dbReference type="Proteomes" id="UP000826234"/>
    </source>
</evidence>
<evidence type="ECO:0000256" key="3">
    <source>
        <dbReference type="SAM" id="Phobius"/>
    </source>
</evidence>
<comment type="cofactor">
    <cofactor evidence="1">
        <name>a divalent metal cation</name>
        <dbReference type="ChEBI" id="CHEBI:60240"/>
    </cofactor>
</comment>
<proteinExistence type="predicted"/>
<dbReference type="EMBL" id="JAIPUX010005289">
    <property type="protein sequence ID" value="KAH0617850.1"/>
    <property type="molecule type" value="Genomic_DNA"/>
</dbReference>
<evidence type="ECO:0000256" key="2">
    <source>
        <dbReference type="ARBA" id="ARBA00022723"/>
    </source>
</evidence>
<keyword evidence="6" id="KW-1185">Reference proteome</keyword>
<sequence>MDYLYQSWKWLKLQAVESLEAPLLFLRSKDKKLSHESGDLLKRILWSYTRLIRNVNGWNKIHSIAAPNGINHSVSLEVYANKDEDVAVDDGTIDWQIRQNDADDDDLNSFSQVGEVTQFRSAMKCFYEPMARRAMPVEKQVAIAVYFLVNKGSYVNIATIFGVGKSRACKTIIQLVLLNKTVYLGNYRKLAWLCTLLIATCTFPLPLQVVAVFGAMGFPQVIRAVDGCHCNIISLVHQGGQFINRKQRYSMLLQGTCDRTGRFIDLVTGWVGSNHDSFVLWSSRIYSTLRAGVCVPRKITVTIFRRQVGPLLLADAVYPLSHG</sequence>
<name>A0ABQ7SKI3_PHRPL</name>
<dbReference type="Pfam" id="PF13359">
    <property type="entry name" value="DDE_Tnp_4"/>
    <property type="match status" value="1"/>
</dbReference>
<keyword evidence="2" id="KW-0479">Metal-binding</keyword>
<reference evidence="5 6" key="1">
    <citation type="journal article" date="2022" name="Gigascience">
        <title>A chromosome-level genome assembly and annotation of the desert horned lizard, Phrynosoma platyrhinos, provides insight into chromosomal rearrangements among reptiles.</title>
        <authorList>
            <person name="Koochekian N."/>
            <person name="Ascanio A."/>
            <person name="Farleigh K."/>
            <person name="Card D.C."/>
            <person name="Schield D.R."/>
            <person name="Castoe T.A."/>
            <person name="Jezkova T."/>
        </authorList>
    </citation>
    <scope>NUCLEOTIDE SEQUENCE [LARGE SCALE GENOMIC DNA]</scope>
    <source>
        <tissue evidence="5">Liver</tissue>
    </source>
</reference>
<feature type="domain" description="DDE Tnp4" evidence="4">
    <location>
        <begin position="225"/>
        <end position="321"/>
    </location>
</feature>
<evidence type="ECO:0000259" key="4">
    <source>
        <dbReference type="Pfam" id="PF13359"/>
    </source>
</evidence>
<keyword evidence="3" id="KW-0812">Transmembrane</keyword>
<accession>A0ABQ7SKI3</accession>
<feature type="transmembrane region" description="Helical" evidence="3">
    <location>
        <begin position="190"/>
        <end position="218"/>
    </location>
</feature>
<protein>
    <recommendedName>
        <fullName evidence="4">DDE Tnp4 domain-containing protein</fullName>
    </recommendedName>
</protein>